<evidence type="ECO:0000313" key="9">
    <source>
        <dbReference type="Proteomes" id="UP000198287"/>
    </source>
</evidence>
<evidence type="ECO:0000256" key="5">
    <source>
        <dbReference type="PROSITE-ProRule" id="PRU00042"/>
    </source>
</evidence>
<dbReference type="FunFam" id="3.30.160.60:FF:000446">
    <property type="entry name" value="Zinc finger protein"/>
    <property type="match status" value="1"/>
</dbReference>
<keyword evidence="4" id="KW-0862">Zinc</keyword>
<protein>
    <submittedName>
        <fullName evidence="8">Putative zinc finger protein 66</fullName>
    </submittedName>
</protein>
<dbReference type="Gene3D" id="3.30.160.60">
    <property type="entry name" value="Classic Zinc Finger"/>
    <property type="match status" value="10"/>
</dbReference>
<feature type="domain" description="C2H2-type" evidence="7">
    <location>
        <begin position="623"/>
        <end position="651"/>
    </location>
</feature>
<feature type="domain" description="C2H2-type" evidence="7">
    <location>
        <begin position="590"/>
        <end position="614"/>
    </location>
</feature>
<feature type="domain" description="C2H2-type" evidence="7">
    <location>
        <begin position="652"/>
        <end position="675"/>
    </location>
</feature>
<feature type="domain" description="C2H2-type" evidence="7">
    <location>
        <begin position="534"/>
        <end position="561"/>
    </location>
</feature>
<reference evidence="8 9" key="1">
    <citation type="submission" date="2015-12" db="EMBL/GenBank/DDBJ databases">
        <title>The genome of Folsomia candida.</title>
        <authorList>
            <person name="Faddeeva A."/>
            <person name="Derks M.F."/>
            <person name="Anvar Y."/>
            <person name="Smit S."/>
            <person name="Van Straalen N."/>
            <person name="Roelofs D."/>
        </authorList>
    </citation>
    <scope>NUCLEOTIDE SEQUENCE [LARGE SCALE GENOMIC DNA]</scope>
    <source>
        <strain evidence="8 9">VU population</strain>
        <tissue evidence="8">Whole body</tissue>
    </source>
</reference>
<evidence type="ECO:0000313" key="8">
    <source>
        <dbReference type="EMBL" id="OXA40258.1"/>
    </source>
</evidence>
<comment type="caution">
    <text evidence="8">The sequence shown here is derived from an EMBL/GenBank/DDBJ whole genome shotgun (WGS) entry which is preliminary data.</text>
</comment>
<feature type="compositionally biased region" description="Basic and acidic residues" evidence="6">
    <location>
        <begin position="157"/>
        <end position="171"/>
    </location>
</feature>
<dbReference type="OrthoDB" id="9411774at2759"/>
<feature type="compositionally biased region" description="Low complexity" evidence="6">
    <location>
        <begin position="236"/>
        <end position="252"/>
    </location>
</feature>
<evidence type="ECO:0000259" key="7">
    <source>
        <dbReference type="PROSITE" id="PS50157"/>
    </source>
</evidence>
<proteinExistence type="predicted"/>
<feature type="compositionally biased region" description="Basic residues" evidence="6">
    <location>
        <begin position="190"/>
        <end position="204"/>
    </location>
</feature>
<sequence length="698" mass="79535">MSPRKIIVETLRKLLGYPNQIDKSSHPLQFEDDNEMCELCSDCYTLIGTMEQIKSQISLLEEEIESKIKQIHATILHTSSQLINNGDYHPETEKIIQIRTMLLRFEIGGNHQNFEEDEAGVKVELIQGDVDPLRVVGDQFLYENDNDPCFPTSVENIKNEEEPDDNFHDEKDGDDDTDFCIIPFRQNMKSRRSKKIGPSIRKRKIDSPSATENIPLSKRIKFGSSSRRTRSRSSPRIKTQTTLVNNNLVLSVKNIRPTSKKRLKKPSSTKKSSPTSNQNLGDRVQENDASQFPHKNDALSGIPCPAEGCTATFCSTKARNAHLRYAHEHPYQCHICTKKFLSQGTLAAHKVIRHESGDKKFSCGKCEKSFCLEENFERHVTLHEVEGVKPEVCDVCDTRFRTKEQLDRHMETHNRGRFQCQNCGKKCRDITDLDRHERTHKKAKPQKCPQCSATFTDGTSMKRHIVRDHSSSSAPQNICYLCGKGFYLPVDLKMHLDRHDGTHRQVKCDTCSEIFVTSKSLQAHRIRLHGEDPFVCDECGRTFTTMAGLDRHKKVHAGDKQHKCDTCGSTFISAYQLTTHVRSHTGERPYPCPHCDKAFRTNSNLIMHVKGIHTPGYVTPTPHKCPHCGKAFNTAFVLRGHVRRVHTGERPFICDQCAKAFAVKADLTQHLKAAHDIVLETRKNMLPRSKRDAFKEDV</sequence>
<feature type="domain" description="C2H2-type" evidence="7">
    <location>
        <begin position="506"/>
        <end position="533"/>
    </location>
</feature>
<dbReference type="GO" id="GO:0005634">
    <property type="term" value="C:nucleus"/>
    <property type="evidence" value="ECO:0007669"/>
    <property type="project" value="UniProtKB-SubCell"/>
</dbReference>
<feature type="domain" description="C2H2-type" evidence="7">
    <location>
        <begin position="477"/>
        <end position="504"/>
    </location>
</feature>
<evidence type="ECO:0000256" key="6">
    <source>
        <dbReference type="SAM" id="MobiDB-lite"/>
    </source>
</evidence>
<dbReference type="Pfam" id="PF13912">
    <property type="entry name" value="zf-C2H2_6"/>
    <property type="match status" value="1"/>
</dbReference>
<feature type="region of interest" description="Disordered" evidence="6">
    <location>
        <begin position="155"/>
        <end position="178"/>
    </location>
</feature>
<feature type="domain" description="C2H2-type" evidence="7">
    <location>
        <begin position="331"/>
        <end position="360"/>
    </location>
</feature>
<dbReference type="OMA" id="SAPQNIC"/>
<evidence type="ECO:0000256" key="2">
    <source>
        <dbReference type="ARBA" id="ARBA00022737"/>
    </source>
</evidence>
<gene>
    <name evidence="8" type="ORF">Fcan01_25030</name>
</gene>
<evidence type="ECO:0000256" key="4">
    <source>
        <dbReference type="ARBA" id="ARBA00022833"/>
    </source>
</evidence>
<dbReference type="SMART" id="SM00355">
    <property type="entry name" value="ZnF_C2H2"/>
    <property type="match status" value="13"/>
</dbReference>
<feature type="domain" description="C2H2-type" evidence="7">
    <location>
        <begin position="562"/>
        <end position="589"/>
    </location>
</feature>
<dbReference type="GO" id="GO:0000978">
    <property type="term" value="F:RNA polymerase II cis-regulatory region sequence-specific DNA binding"/>
    <property type="evidence" value="ECO:0007669"/>
    <property type="project" value="TreeGrafter"/>
</dbReference>
<dbReference type="Pfam" id="PF13894">
    <property type="entry name" value="zf-C2H2_4"/>
    <property type="match status" value="1"/>
</dbReference>
<dbReference type="AlphaFoldDB" id="A0A226D5W4"/>
<dbReference type="GO" id="GO:0008270">
    <property type="term" value="F:zinc ion binding"/>
    <property type="evidence" value="ECO:0007669"/>
    <property type="project" value="UniProtKB-KW"/>
</dbReference>
<keyword evidence="1" id="KW-0479">Metal-binding</keyword>
<dbReference type="InterPro" id="IPR013087">
    <property type="entry name" value="Znf_C2H2_type"/>
</dbReference>
<feature type="compositionally biased region" description="Basic residues" evidence="6">
    <location>
        <begin position="258"/>
        <end position="268"/>
    </location>
</feature>
<keyword evidence="2" id="KW-0677">Repeat</keyword>
<name>A0A226D5W4_FOLCA</name>
<keyword evidence="9" id="KW-1185">Reference proteome</keyword>
<dbReference type="Pfam" id="PF00096">
    <property type="entry name" value="zf-C2H2"/>
    <property type="match status" value="5"/>
</dbReference>
<keyword evidence="3 5" id="KW-0863">Zinc-finger</keyword>
<dbReference type="PANTHER" id="PTHR23226:SF413">
    <property type="entry name" value="PR DOMAIN ZINC FINGER PROTEIN 5"/>
    <property type="match status" value="1"/>
</dbReference>
<feature type="domain" description="C2H2-type" evidence="7">
    <location>
        <begin position="361"/>
        <end position="388"/>
    </location>
</feature>
<feature type="domain" description="C2H2-type" evidence="7">
    <location>
        <begin position="391"/>
        <end position="418"/>
    </location>
</feature>
<dbReference type="FunFam" id="3.30.160.60:FF:000624">
    <property type="entry name" value="zinc finger protein 697"/>
    <property type="match status" value="1"/>
</dbReference>
<evidence type="ECO:0000256" key="1">
    <source>
        <dbReference type="ARBA" id="ARBA00022723"/>
    </source>
</evidence>
<feature type="domain" description="C2H2-type" evidence="7">
    <location>
        <begin position="418"/>
        <end position="445"/>
    </location>
</feature>
<evidence type="ECO:0000256" key="3">
    <source>
        <dbReference type="ARBA" id="ARBA00022771"/>
    </source>
</evidence>
<accession>A0A226D5W4</accession>
<dbReference type="SUPFAM" id="SSF57667">
    <property type="entry name" value="beta-beta-alpha zinc fingers"/>
    <property type="match status" value="7"/>
</dbReference>
<dbReference type="EMBL" id="LNIX01000034">
    <property type="protein sequence ID" value="OXA40258.1"/>
    <property type="molecule type" value="Genomic_DNA"/>
</dbReference>
<dbReference type="PROSITE" id="PS50157">
    <property type="entry name" value="ZINC_FINGER_C2H2_2"/>
    <property type="match status" value="12"/>
</dbReference>
<dbReference type="PROSITE" id="PS00028">
    <property type="entry name" value="ZINC_FINGER_C2H2_1"/>
    <property type="match status" value="11"/>
</dbReference>
<dbReference type="FunFam" id="3.30.160.60:FF:002343">
    <property type="entry name" value="Zinc finger protein 33A"/>
    <property type="match status" value="1"/>
</dbReference>
<dbReference type="PANTHER" id="PTHR23226">
    <property type="entry name" value="ZINC FINGER AND SCAN DOMAIN-CONTAINING"/>
    <property type="match status" value="1"/>
</dbReference>
<organism evidence="8 9">
    <name type="scientific">Folsomia candida</name>
    <name type="common">Springtail</name>
    <dbReference type="NCBI Taxonomy" id="158441"/>
    <lineage>
        <taxon>Eukaryota</taxon>
        <taxon>Metazoa</taxon>
        <taxon>Ecdysozoa</taxon>
        <taxon>Arthropoda</taxon>
        <taxon>Hexapoda</taxon>
        <taxon>Collembola</taxon>
        <taxon>Entomobryomorpha</taxon>
        <taxon>Isotomoidea</taxon>
        <taxon>Isotomidae</taxon>
        <taxon>Proisotominae</taxon>
        <taxon>Folsomia</taxon>
    </lineage>
</organism>
<dbReference type="GO" id="GO:0000981">
    <property type="term" value="F:DNA-binding transcription factor activity, RNA polymerase II-specific"/>
    <property type="evidence" value="ECO:0007669"/>
    <property type="project" value="TreeGrafter"/>
</dbReference>
<dbReference type="Proteomes" id="UP000198287">
    <property type="component" value="Unassembled WGS sequence"/>
</dbReference>
<feature type="region of interest" description="Disordered" evidence="6">
    <location>
        <begin position="190"/>
        <end position="282"/>
    </location>
</feature>
<feature type="domain" description="C2H2-type" evidence="7">
    <location>
        <begin position="446"/>
        <end position="474"/>
    </location>
</feature>
<dbReference type="InterPro" id="IPR036236">
    <property type="entry name" value="Znf_C2H2_sf"/>
</dbReference>
<dbReference type="FunFam" id="3.30.160.60:FF:000016">
    <property type="entry name" value="zinc finger protein 37 homolog"/>
    <property type="match status" value="1"/>
</dbReference>